<dbReference type="InterPro" id="IPR043198">
    <property type="entry name" value="Cyclin/Ssn8"/>
</dbReference>
<keyword evidence="3" id="KW-1185">Reference proteome</keyword>
<organism evidence="2 3">
    <name type="scientific">Rhynchosporium agropyri</name>
    <dbReference type="NCBI Taxonomy" id="914238"/>
    <lineage>
        <taxon>Eukaryota</taxon>
        <taxon>Fungi</taxon>
        <taxon>Dikarya</taxon>
        <taxon>Ascomycota</taxon>
        <taxon>Pezizomycotina</taxon>
        <taxon>Leotiomycetes</taxon>
        <taxon>Helotiales</taxon>
        <taxon>Ploettnerulaceae</taxon>
        <taxon>Rhynchosporium</taxon>
    </lineage>
</organism>
<dbReference type="OrthoDB" id="10264655at2759"/>
<gene>
    <name evidence="2" type="ORF">RAG0_14268</name>
</gene>
<dbReference type="AlphaFoldDB" id="A0A1E1LGI1"/>
<feature type="region of interest" description="Disordered" evidence="1">
    <location>
        <begin position="302"/>
        <end position="329"/>
    </location>
</feature>
<evidence type="ECO:0000313" key="2">
    <source>
        <dbReference type="EMBL" id="CZT09534.1"/>
    </source>
</evidence>
<dbReference type="Proteomes" id="UP000178912">
    <property type="component" value="Unassembled WGS sequence"/>
</dbReference>
<dbReference type="SUPFAM" id="SSF47954">
    <property type="entry name" value="Cyclin-like"/>
    <property type="match status" value="2"/>
</dbReference>
<proteinExistence type="predicted"/>
<dbReference type="PANTHER" id="PTHR10026">
    <property type="entry name" value="CYCLIN"/>
    <property type="match status" value="1"/>
</dbReference>
<dbReference type="Gene3D" id="1.10.472.10">
    <property type="entry name" value="Cyclin-like"/>
    <property type="match status" value="2"/>
</dbReference>
<reference evidence="3" key="1">
    <citation type="submission" date="2016-03" db="EMBL/GenBank/DDBJ databases">
        <authorList>
            <person name="Guldener U."/>
        </authorList>
    </citation>
    <scope>NUCLEOTIDE SEQUENCE [LARGE SCALE GENOMIC DNA]</scope>
    <source>
        <strain evidence="3">04CH-RAC-A.6.1</strain>
    </source>
</reference>
<sequence length="329" mass="36328">MAFLDTISNPLVTPSQITTSQSLSKLPIEIQDSIRFYTARLTQAAGRLLRLPQDITAKANVLLFRYWVVDGFGFGVSAGNEKGDWEFSDISAATLYLTAKISSSPRSLRSITNIYAFLLSPTGSAYLSSSPSSLPGDRSNPETYYLSEPAYISQRNHLMHLEGQILNALGFETKVVLPHALAITYLQTLDVFNTPAKGKELGQQTIACLNTALLSPQMLYLTHQPTALATAAIYLAARETGVKLPETEWWEVFDCEREELGFLVVAIGSLKGWVEMEMKTRSWGTSGMVGRADLEYLRTATGEKGHEEDEESEMARMLDQKVQGEEVVA</sequence>
<dbReference type="InterPro" id="IPR036915">
    <property type="entry name" value="Cyclin-like_sf"/>
</dbReference>
<accession>A0A1E1LGI1</accession>
<dbReference type="GO" id="GO:0006357">
    <property type="term" value="P:regulation of transcription by RNA polymerase II"/>
    <property type="evidence" value="ECO:0007669"/>
    <property type="project" value="InterPro"/>
</dbReference>
<name>A0A1E1LGI1_9HELO</name>
<evidence type="ECO:0000256" key="1">
    <source>
        <dbReference type="SAM" id="MobiDB-lite"/>
    </source>
</evidence>
<dbReference type="GO" id="GO:0016538">
    <property type="term" value="F:cyclin-dependent protein serine/threonine kinase regulator activity"/>
    <property type="evidence" value="ECO:0007669"/>
    <property type="project" value="InterPro"/>
</dbReference>
<evidence type="ECO:0000313" key="3">
    <source>
        <dbReference type="Proteomes" id="UP000178912"/>
    </source>
</evidence>
<protein>
    <submittedName>
        <fullName evidence="2">Related to cyclin</fullName>
    </submittedName>
</protein>
<dbReference type="EMBL" id="FJUX01000116">
    <property type="protein sequence ID" value="CZT09534.1"/>
    <property type="molecule type" value="Genomic_DNA"/>
</dbReference>